<reference evidence="3 4" key="1">
    <citation type="submission" date="2020-08" db="EMBL/GenBank/DDBJ databases">
        <title>Acidobacteriota in marine sediments use diverse sulfur dissimilation pathways.</title>
        <authorList>
            <person name="Wasmund K."/>
        </authorList>
    </citation>
    <scope>NUCLEOTIDE SEQUENCE [LARGE SCALE GENOMIC DNA]</scope>
    <source>
        <strain evidence="3">MAG AM4</strain>
    </source>
</reference>
<keyword evidence="2" id="KW-0732">Signal</keyword>
<evidence type="ECO:0000313" key="4">
    <source>
        <dbReference type="Proteomes" id="UP000648239"/>
    </source>
</evidence>
<dbReference type="EMBL" id="JACXWD010000001">
    <property type="protein sequence ID" value="MBD3866553.1"/>
    <property type="molecule type" value="Genomic_DNA"/>
</dbReference>
<dbReference type="AlphaFoldDB" id="A0A8J7CJS3"/>
<evidence type="ECO:0000313" key="3">
    <source>
        <dbReference type="EMBL" id="MBD3866553.1"/>
    </source>
</evidence>
<feature type="compositionally biased region" description="Polar residues" evidence="1">
    <location>
        <begin position="82"/>
        <end position="116"/>
    </location>
</feature>
<name>A0A8J7CJS3_9BACT</name>
<evidence type="ECO:0000256" key="1">
    <source>
        <dbReference type="SAM" id="MobiDB-lite"/>
    </source>
</evidence>
<evidence type="ECO:0000256" key="2">
    <source>
        <dbReference type="SAM" id="SignalP"/>
    </source>
</evidence>
<comment type="caution">
    <text evidence="3">The sequence shown here is derived from an EMBL/GenBank/DDBJ whole genome shotgun (WGS) entry which is preliminary data.</text>
</comment>
<organism evidence="3 4">
    <name type="scientific">Candidatus Polarisedimenticola svalbardensis</name>
    <dbReference type="NCBI Taxonomy" id="2886004"/>
    <lineage>
        <taxon>Bacteria</taxon>
        <taxon>Pseudomonadati</taxon>
        <taxon>Acidobacteriota</taxon>
        <taxon>Candidatus Polarisedimenticolia</taxon>
        <taxon>Candidatus Polarisedimenticolales</taxon>
        <taxon>Candidatus Polarisedimenticolaceae</taxon>
        <taxon>Candidatus Polarisedimenticola</taxon>
    </lineage>
</organism>
<accession>A0A8J7CJS3</accession>
<dbReference type="Proteomes" id="UP000648239">
    <property type="component" value="Unassembled WGS sequence"/>
</dbReference>
<sequence>MQRTVRIVLVLLLVSLFGSVSLMAEQDVFEWPQLAPELWNENMGPIIKDLALNGMTERGPIEPPPVRPPGKEFRPLGMNPAQIVNGNYTATGGVSTPGNLDSSSAQAIPGSRSRSFMSEHRVAERSLRGTIKRLG</sequence>
<feature type="chain" id="PRO_5035164246" description="Secreted protein" evidence="2">
    <location>
        <begin position="25"/>
        <end position="135"/>
    </location>
</feature>
<gene>
    <name evidence="3" type="ORF">IFK94_00360</name>
</gene>
<protein>
    <recommendedName>
        <fullName evidence="5">Secreted protein</fullName>
    </recommendedName>
</protein>
<feature type="signal peptide" evidence="2">
    <location>
        <begin position="1"/>
        <end position="24"/>
    </location>
</feature>
<proteinExistence type="predicted"/>
<feature type="region of interest" description="Disordered" evidence="1">
    <location>
        <begin position="55"/>
        <end position="118"/>
    </location>
</feature>
<evidence type="ECO:0008006" key="5">
    <source>
        <dbReference type="Google" id="ProtNLM"/>
    </source>
</evidence>